<evidence type="ECO:0000313" key="2">
    <source>
        <dbReference type="Proteomes" id="UP000247647"/>
    </source>
</evidence>
<evidence type="ECO:0000313" key="1">
    <source>
        <dbReference type="EMBL" id="PYH33755.1"/>
    </source>
</evidence>
<protein>
    <submittedName>
        <fullName evidence="1">Uncharacterized protein</fullName>
    </submittedName>
</protein>
<name>A0A318YH14_ASPNB</name>
<dbReference type="GeneID" id="37131910"/>
<dbReference type="AlphaFoldDB" id="A0A318YH14"/>
<proteinExistence type="predicted"/>
<accession>A0A318YH14</accession>
<keyword evidence="2" id="KW-1185">Reference proteome</keyword>
<sequence>MRSPVISLTSSFGRRYKPAASRCQRKWAGCCGIPVPNLSEEVWNNRYRPSQYERKVPRKSSSLAAGCCHRLAEILLRCLMLGIMLAVYQHRTYSGNGLLLLHMKMNG</sequence>
<gene>
    <name evidence="1" type="ORF">BO87DRAFT_65661</name>
</gene>
<organism evidence="1 2">
    <name type="scientific">Aspergillus neoniger (strain CBS 115656)</name>
    <dbReference type="NCBI Taxonomy" id="1448310"/>
    <lineage>
        <taxon>Eukaryota</taxon>
        <taxon>Fungi</taxon>
        <taxon>Dikarya</taxon>
        <taxon>Ascomycota</taxon>
        <taxon>Pezizomycotina</taxon>
        <taxon>Eurotiomycetes</taxon>
        <taxon>Eurotiomycetidae</taxon>
        <taxon>Eurotiales</taxon>
        <taxon>Aspergillaceae</taxon>
        <taxon>Aspergillus</taxon>
        <taxon>Aspergillus subgen. Circumdati</taxon>
    </lineage>
</organism>
<dbReference type="EMBL" id="KZ821462">
    <property type="protein sequence ID" value="PYH33755.1"/>
    <property type="molecule type" value="Genomic_DNA"/>
</dbReference>
<dbReference type="Proteomes" id="UP000247647">
    <property type="component" value="Unassembled WGS sequence"/>
</dbReference>
<dbReference type="RefSeq" id="XP_025479233.1">
    <property type="nucleotide sequence ID" value="XM_025629454.1"/>
</dbReference>
<reference evidence="1" key="1">
    <citation type="submission" date="2016-12" db="EMBL/GenBank/DDBJ databases">
        <title>The genomes of Aspergillus section Nigri reveals drivers in fungal speciation.</title>
        <authorList>
            <consortium name="DOE Joint Genome Institute"/>
            <person name="Vesth T.C."/>
            <person name="Nybo J."/>
            <person name="Theobald S."/>
            <person name="Brandl J."/>
            <person name="Frisvad J.C."/>
            <person name="Nielsen K.F."/>
            <person name="Lyhne E.K."/>
            <person name="Kogle M.E."/>
            <person name="Kuo A."/>
            <person name="Riley R."/>
            <person name="Clum A."/>
            <person name="Nolan M."/>
            <person name="Lipzen A."/>
            <person name="Salamov A."/>
            <person name="Henrissat B."/>
            <person name="Wiebenga A."/>
            <person name="De Vries R.P."/>
            <person name="Grigoriev I.V."/>
            <person name="Mortensen U.H."/>
            <person name="Andersen M.R."/>
            <person name="Baker S.E."/>
        </authorList>
    </citation>
    <scope>NUCLEOTIDE SEQUENCE [LARGE SCALE GENOMIC DNA]</scope>
    <source>
        <strain evidence="1">CBS 115656</strain>
    </source>
</reference>